<comment type="caution">
    <text evidence="1">The sequence shown here is derived from an EMBL/GenBank/DDBJ whole genome shotgun (WGS) entry which is preliminary data.</text>
</comment>
<dbReference type="EMBL" id="JANAKD010001062">
    <property type="protein sequence ID" value="KAJ3483935.1"/>
    <property type="molecule type" value="Genomic_DNA"/>
</dbReference>
<evidence type="ECO:0000313" key="2">
    <source>
        <dbReference type="Proteomes" id="UP001148737"/>
    </source>
</evidence>
<name>A0ACC1QRC5_9HYPO</name>
<protein>
    <submittedName>
        <fullName evidence="1">Uncharacterized protein</fullName>
    </submittedName>
</protein>
<accession>A0ACC1QRC5</accession>
<keyword evidence="2" id="KW-1185">Reference proteome</keyword>
<reference evidence="1" key="1">
    <citation type="submission" date="2022-07" db="EMBL/GenBank/DDBJ databases">
        <title>Genome Sequence of Lecanicillium saksenae.</title>
        <authorList>
            <person name="Buettner E."/>
        </authorList>
    </citation>
    <scope>NUCLEOTIDE SEQUENCE</scope>
    <source>
        <strain evidence="1">VT-O1</strain>
    </source>
</reference>
<gene>
    <name evidence="1" type="ORF">NLG97_g7181</name>
</gene>
<organism evidence="1 2">
    <name type="scientific">Lecanicillium saksenae</name>
    <dbReference type="NCBI Taxonomy" id="468837"/>
    <lineage>
        <taxon>Eukaryota</taxon>
        <taxon>Fungi</taxon>
        <taxon>Dikarya</taxon>
        <taxon>Ascomycota</taxon>
        <taxon>Pezizomycotina</taxon>
        <taxon>Sordariomycetes</taxon>
        <taxon>Hypocreomycetidae</taxon>
        <taxon>Hypocreales</taxon>
        <taxon>Cordycipitaceae</taxon>
        <taxon>Lecanicillium</taxon>
    </lineage>
</organism>
<sequence length="404" mass="44960">MRLLFATPKLGDYGLAIVATEVLEAKANKDEEIGRRLAGEGCAGKRAPGTPRCFTLVDWPQARLLRVLDDILQWDCIAFCLIDKERFKTDFQTGSTTYCSPILVDALLALSAIVFRHNIIDEVANRETGKPAWDIFSATLANEVIQALHKGKWLPETMPEIQALGVLALYCACHGWKNESCNFAMDFAEAIGKYCILNANEENTMVNNRRNVASTYCGAISMNRFESTPAADDRITSQDITAGAMDVDGNNRCEAQSWTDHLLGPTLVAAELYQLVEQVFKTCCGPPHERTFEGATATYIRGLEWYQNFFKHSEAYTGREPLILFVHTYYHFCILSLFAPFMTDMTLVGHGGSPPGKICEEAANIILRLMTHHDSLGGDIEPIGFMHSFKNASLDFLKIYSTAQ</sequence>
<dbReference type="Proteomes" id="UP001148737">
    <property type="component" value="Unassembled WGS sequence"/>
</dbReference>
<evidence type="ECO:0000313" key="1">
    <source>
        <dbReference type="EMBL" id="KAJ3483935.1"/>
    </source>
</evidence>
<proteinExistence type="predicted"/>